<dbReference type="AlphaFoldDB" id="A1BCL2"/>
<dbReference type="KEGG" id="cph:Cpha266_0069"/>
<gene>
    <name evidence="1" type="ordered locus">Cpha266_0069</name>
</gene>
<accession>A1BCL2</accession>
<evidence type="ECO:0000313" key="2">
    <source>
        <dbReference type="Proteomes" id="UP000008701"/>
    </source>
</evidence>
<dbReference type="STRING" id="290317.Cpha266_0069"/>
<dbReference type="Proteomes" id="UP000008701">
    <property type="component" value="Chromosome"/>
</dbReference>
<organism evidence="1 2">
    <name type="scientific">Chlorobium phaeobacteroides (strain DSM 266 / SMG 266 / 2430)</name>
    <dbReference type="NCBI Taxonomy" id="290317"/>
    <lineage>
        <taxon>Bacteria</taxon>
        <taxon>Pseudomonadati</taxon>
        <taxon>Chlorobiota</taxon>
        <taxon>Chlorobiia</taxon>
        <taxon>Chlorobiales</taxon>
        <taxon>Chlorobiaceae</taxon>
        <taxon>Chlorobium/Pelodictyon group</taxon>
        <taxon>Chlorobium</taxon>
    </lineage>
</organism>
<name>A1BCL2_CHLPD</name>
<evidence type="ECO:0000313" key="1">
    <source>
        <dbReference type="EMBL" id="ABL64139.1"/>
    </source>
</evidence>
<reference evidence="1 2" key="1">
    <citation type="submission" date="2006-12" db="EMBL/GenBank/DDBJ databases">
        <title>Complete sequence of Chlorobium phaeobacteroides DSM 266.</title>
        <authorList>
            <consortium name="US DOE Joint Genome Institute"/>
            <person name="Copeland A."/>
            <person name="Lucas S."/>
            <person name="Lapidus A."/>
            <person name="Barry K."/>
            <person name="Detter J.C."/>
            <person name="Glavina del Rio T."/>
            <person name="Hammon N."/>
            <person name="Israni S."/>
            <person name="Pitluck S."/>
            <person name="Goltsman E."/>
            <person name="Schmutz J."/>
            <person name="Larimer F."/>
            <person name="Land M."/>
            <person name="Hauser L."/>
            <person name="Mikhailova N."/>
            <person name="Li T."/>
            <person name="Overmann J."/>
            <person name="Bryant D.A."/>
            <person name="Richardson P."/>
        </authorList>
    </citation>
    <scope>NUCLEOTIDE SEQUENCE [LARGE SCALE GENOMIC DNA]</scope>
    <source>
        <strain evidence="1 2">DSM 266</strain>
    </source>
</reference>
<protein>
    <submittedName>
        <fullName evidence="1">Uncharacterized protein</fullName>
    </submittedName>
</protein>
<sequence>MKKSISGSNRRGKAGDITMQFKPVHYLGKVPMSGETGVPLFAVVMAERSFSSFAGLGASPGFLNRRMNCRLAAQKTLIPASLLACMIDNRRINKRLYSFMQLRPPCFTLCFLSQP</sequence>
<dbReference type="EMBL" id="CP000492">
    <property type="protein sequence ID" value="ABL64139.1"/>
    <property type="molecule type" value="Genomic_DNA"/>
</dbReference>
<dbReference type="HOGENOM" id="CLU_2104623_0_0_10"/>
<keyword evidence="2" id="KW-1185">Reference proteome</keyword>
<proteinExistence type="predicted"/>
<dbReference type="RefSeq" id="WP_011743981.1">
    <property type="nucleotide sequence ID" value="NC_008639.1"/>
</dbReference>